<feature type="domain" description="Fe/B12 periplasmic-binding" evidence="3">
    <location>
        <begin position="4"/>
        <end position="269"/>
    </location>
</feature>
<dbReference type="InterPro" id="IPR054828">
    <property type="entry name" value="Vit_B12_bind_prot"/>
</dbReference>
<evidence type="ECO:0000313" key="4">
    <source>
        <dbReference type="EMBL" id="SFG93040.1"/>
    </source>
</evidence>
<dbReference type="GO" id="GO:0071281">
    <property type="term" value="P:cellular response to iron ion"/>
    <property type="evidence" value="ECO:0007669"/>
    <property type="project" value="TreeGrafter"/>
</dbReference>
<dbReference type="STRING" id="341036.SAMN05660649_03182"/>
<reference evidence="5" key="1">
    <citation type="submission" date="2016-10" db="EMBL/GenBank/DDBJ databases">
        <authorList>
            <person name="Varghese N."/>
            <person name="Submissions S."/>
        </authorList>
    </citation>
    <scope>NUCLEOTIDE SEQUENCE [LARGE SCALE GENOMIC DNA]</scope>
    <source>
        <strain evidence="5">DSM 17038</strain>
    </source>
</reference>
<evidence type="ECO:0000256" key="2">
    <source>
        <dbReference type="ARBA" id="ARBA00022729"/>
    </source>
</evidence>
<dbReference type="AlphaFoldDB" id="A0A1I2VVA1"/>
<sequence length="269" mass="29663">MYLNIISLVPSHTEILFALGLGEQVAGVTANCDYPPQALRKIKVGTFACPDSARILSLHPDLVIAGGGIHSKCVTELRQAGITVLNFMPQSVNNIFEIMKKIIEFAGAYEVGGSTVAMLKDKLLLIEEKAKQSACPKVIFVMGKQRLMTPGPASCQYDALRIAGASMISFGEDVSYAPITWDDIIDEDPDIILACGRSENEPLQKRCMGCTLENRPCMQNVEDILHHPFLEKVTAIKTRRVYTIPCHYLCRTGPRLFDGMMKLAQLFQA</sequence>
<dbReference type="Proteomes" id="UP000199337">
    <property type="component" value="Unassembled WGS sequence"/>
</dbReference>
<evidence type="ECO:0000313" key="5">
    <source>
        <dbReference type="Proteomes" id="UP000199337"/>
    </source>
</evidence>
<protein>
    <submittedName>
        <fullName evidence="4">Iron complex transport system substrate-binding protein</fullName>
    </submittedName>
</protein>
<proteinExistence type="inferred from homology"/>
<dbReference type="SUPFAM" id="SSF53807">
    <property type="entry name" value="Helical backbone' metal receptor"/>
    <property type="match status" value="1"/>
</dbReference>
<dbReference type="EMBL" id="FOOX01000012">
    <property type="protein sequence ID" value="SFG93040.1"/>
    <property type="molecule type" value="Genomic_DNA"/>
</dbReference>
<comment type="similarity">
    <text evidence="1">Belongs to the bacterial solute-binding protein 8 family.</text>
</comment>
<dbReference type="OrthoDB" id="9816357at2"/>
<dbReference type="Gene3D" id="3.40.50.1980">
    <property type="entry name" value="Nitrogenase molybdenum iron protein domain"/>
    <property type="match status" value="2"/>
</dbReference>
<dbReference type="PANTHER" id="PTHR30535">
    <property type="entry name" value="VITAMIN B12-BINDING PROTEIN"/>
    <property type="match status" value="1"/>
</dbReference>
<keyword evidence="2" id="KW-0732">Signal</keyword>
<dbReference type="Pfam" id="PF01497">
    <property type="entry name" value="Peripla_BP_2"/>
    <property type="match status" value="1"/>
</dbReference>
<organism evidence="4 5">
    <name type="scientific">Desulfotruncus arcticus DSM 17038</name>
    <dbReference type="NCBI Taxonomy" id="1121424"/>
    <lineage>
        <taxon>Bacteria</taxon>
        <taxon>Bacillati</taxon>
        <taxon>Bacillota</taxon>
        <taxon>Clostridia</taxon>
        <taxon>Eubacteriales</taxon>
        <taxon>Desulfallaceae</taxon>
        <taxon>Desulfotruncus</taxon>
    </lineage>
</organism>
<dbReference type="InterPro" id="IPR050902">
    <property type="entry name" value="ABC_Transporter_SBP"/>
</dbReference>
<dbReference type="InterPro" id="IPR002491">
    <property type="entry name" value="ABC_transptr_periplasmic_BD"/>
</dbReference>
<dbReference type="RefSeq" id="WP_092472364.1">
    <property type="nucleotide sequence ID" value="NZ_FOOX01000012.1"/>
</dbReference>
<gene>
    <name evidence="4" type="ORF">SAMN05660649_03182</name>
</gene>
<name>A0A1I2VVA1_9FIRM</name>
<evidence type="ECO:0000256" key="1">
    <source>
        <dbReference type="ARBA" id="ARBA00008814"/>
    </source>
</evidence>
<accession>A0A1I2VVA1</accession>
<dbReference type="PROSITE" id="PS50983">
    <property type="entry name" value="FE_B12_PBP"/>
    <property type="match status" value="1"/>
</dbReference>
<evidence type="ECO:0000259" key="3">
    <source>
        <dbReference type="PROSITE" id="PS50983"/>
    </source>
</evidence>
<dbReference type="NCBIfam" id="NF038402">
    <property type="entry name" value="TroA_like"/>
    <property type="match status" value="1"/>
</dbReference>
<keyword evidence="5" id="KW-1185">Reference proteome</keyword>
<dbReference type="PANTHER" id="PTHR30535:SF34">
    <property type="entry name" value="MOLYBDATE-BINDING PROTEIN MOLA"/>
    <property type="match status" value="1"/>
</dbReference>